<feature type="region of interest" description="Disordered" evidence="1">
    <location>
        <begin position="124"/>
        <end position="143"/>
    </location>
</feature>
<reference evidence="2 3" key="1">
    <citation type="submission" date="2016-04" db="EMBL/GenBank/DDBJ databases">
        <title>A degradative enzymes factory behind the ericoid mycorrhizal symbiosis.</title>
        <authorList>
            <consortium name="DOE Joint Genome Institute"/>
            <person name="Martino E."/>
            <person name="Morin E."/>
            <person name="Grelet G."/>
            <person name="Kuo A."/>
            <person name="Kohler A."/>
            <person name="Daghino S."/>
            <person name="Barry K."/>
            <person name="Choi C."/>
            <person name="Cichocki N."/>
            <person name="Clum A."/>
            <person name="Copeland A."/>
            <person name="Hainaut M."/>
            <person name="Haridas S."/>
            <person name="Labutti K."/>
            <person name="Lindquist E."/>
            <person name="Lipzen A."/>
            <person name="Khouja H.-R."/>
            <person name="Murat C."/>
            <person name="Ohm R."/>
            <person name="Olson A."/>
            <person name="Spatafora J."/>
            <person name="Veneault-Fourrey C."/>
            <person name="Henrissat B."/>
            <person name="Grigoriev I."/>
            <person name="Martin F."/>
            <person name="Perotto S."/>
        </authorList>
    </citation>
    <scope>NUCLEOTIDE SEQUENCE [LARGE SCALE GENOMIC DNA]</scope>
    <source>
        <strain evidence="2 3">F</strain>
    </source>
</reference>
<protein>
    <submittedName>
        <fullName evidence="2">Uncharacterized protein</fullName>
    </submittedName>
</protein>
<dbReference type="Proteomes" id="UP000235786">
    <property type="component" value="Unassembled WGS sequence"/>
</dbReference>
<organism evidence="2 3">
    <name type="scientific">Hyaloscypha variabilis (strain UAMH 11265 / GT02V1 / F)</name>
    <name type="common">Meliniomyces variabilis</name>
    <dbReference type="NCBI Taxonomy" id="1149755"/>
    <lineage>
        <taxon>Eukaryota</taxon>
        <taxon>Fungi</taxon>
        <taxon>Dikarya</taxon>
        <taxon>Ascomycota</taxon>
        <taxon>Pezizomycotina</taxon>
        <taxon>Leotiomycetes</taxon>
        <taxon>Helotiales</taxon>
        <taxon>Hyaloscyphaceae</taxon>
        <taxon>Hyaloscypha</taxon>
        <taxon>Hyaloscypha variabilis</taxon>
    </lineage>
</organism>
<evidence type="ECO:0000256" key="1">
    <source>
        <dbReference type="SAM" id="MobiDB-lite"/>
    </source>
</evidence>
<name>A0A2J6S982_HYAVF</name>
<dbReference type="EMBL" id="KZ613938">
    <property type="protein sequence ID" value="PMD47329.1"/>
    <property type="molecule type" value="Genomic_DNA"/>
</dbReference>
<dbReference type="AlphaFoldDB" id="A0A2J6S982"/>
<gene>
    <name evidence="2" type="ORF">L207DRAFT_154596</name>
</gene>
<sequence>MPLLPLLPLMPLVPAFQKPDVSWWNSPRHHGRNLLALLAGSLTFSWLPPGFLCLPANGRAQLLLSLGPLQASLAADLDLSRPLQRQLKLLYRQGKARQSNATQCTLFFPGSEDSQTRRDQVFAHQDPAPSTDPTANFPITPSPSPSLPHSHSFLFFLYCLYRRLSRLSSACFRVGSISEILSSLLEHIQ</sequence>
<accession>A0A2J6S982</accession>
<proteinExistence type="predicted"/>
<evidence type="ECO:0000313" key="3">
    <source>
        <dbReference type="Proteomes" id="UP000235786"/>
    </source>
</evidence>
<evidence type="ECO:0000313" key="2">
    <source>
        <dbReference type="EMBL" id="PMD47329.1"/>
    </source>
</evidence>
<keyword evidence="3" id="KW-1185">Reference proteome</keyword>